<evidence type="ECO:0000256" key="1">
    <source>
        <dbReference type="SAM" id="MobiDB-lite"/>
    </source>
</evidence>
<keyword evidence="3" id="KW-1185">Reference proteome</keyword>
<dbReference type="Proteomes" id="UP000033109">
    <property type="component" value="Chromosome"/>
</dbReference>
<dbReference type="HOGENOM" id="CLU_104551_0_0_10"/>
<dbReference type="EMBL" id="CP009621">
    <property type="protein sequence ID" value="AKD02345.1"/>
    <property type="molecule type" value="Genomic_DNA"/>
</dbReference>
<reference evidence="2 3" key="1">
    <citation type="journal article" date="2015" name="Sci. Rep.">
        <title>Unraveling adaptation of Pontibacter korlensis to radiation and infertility in desert through complete genome and comparative transcriptomic analysis.</title>
        <authorList>
            <person name="Dai J."/>
            <person name="Dai W."/>
            <person name="Qiu C."/>
            <person name="Yang Z."/>
            <person name="Zhang Y."/>
            <person name="Zhou M."/>
            <person name="Zhang L."/>
            <person name="Fang C."/>
            <person name="Gao Q."/>
            <person name="Yang Q."/>
            <person name="Li X."/>
            <person name="Wang Z."/>
            <person name="Wang Z."/>
            <person name="Jia Z."/>
            <person name="Chen X."/>
        </authorList>
    </citation>
    <scope>NUCLEOTIDE SEQUENCE [LARGE SCALE GENOMIC DNA]</scope>
    <source>
        <strain evidence="2 3">X14-1T</strain>
    </source>
</reference>
<dbReference type="RefSeq" id="WP_046309129.1">
    <property type="nucleotide sequence ID" value="NZ_CBCSCY010000037.1"/>
</dbReference>
<organism evidence="2 3">
    <name type="scientific">Pontibacter korlensis</name>
    <dbReference type="NCBI Taxonomy" id="400092"/>
    <lineage>
        <taxon>Bacteria</taxon>
        <taxon>Pseudomonadati</taxon>
        <taxon>Bacteroidota</taxon>
        <taxon>Cytophagia</taxon>
        <taxon>Cytophagales</taxon>
        <taxon>Hymenobacteraceae</taxon>
        <taxon>Pontibacter</taxon>
    </lineage>
</organism>
<sequence>MRKILSLLTLFAAFSCGESPPSESAAGAAGKGVADTTAETPDTASSAPQRLESLEDLRREYSDIASGAESGGMDSTFFDYNCRGEKAGRVVYLSDEGGLRLIRHTYSEYSHFSAKDEYFMKDGTVFFVLYRHVSWHFEGEGETRDEVTEKRFYLIDGKPLRCLEKKYSFTLPASADRRAQKAANRETDCSSAEAVLDRFRLLARYGSGEKSPDCLGE</sequence>
<feature type="compositionally biased region" description="Polar residues" evidence="1">
    <location>
        <begin position="37"/>
        <end position="48"/>
    </location>
</feature>
<dbReference type="AlphaFoldDB" id="A0A0E3ZC98"/>
<name>A0A0E3ZC98_9BACT</name>
<evidence type="ECO:0000313" key="2">
    <source>
        <dbReference type="EMBL" id="AKD02345.1"/>
    </source>
</evidence>
<protein>
    <recommendedName>
        <fullName evidence="4">Lipoprotein</fullName>
    </recommendedName>
</protein>
<dbReference type="OrthoDB" id="853657at2"/>
<dbReference type="PROSITE" id="PS51257">
    <property type="entry name" value="PROKAR_LIPOPROTEIN"/>
    <property type="match status" value="1"/>
</dbReference>
<proteinExistence type="predicted"/>
<dbReference type="PATRIC" id="fig|400092.3.peg.764"/>
<gene>
    <name evidence="2" type="ORF">PKOR_03370</name>
</gene>
<feature type="region of interest" description="Disordered" evidence="1">
    <location>
        <begin position="25"/>
        <end position="50"/>
    </location>
</feature>
<accession>A0A0E3ZC98</accession>
<dbReference type="KEGG" id="pko:PKOR_03370"/>
<evidence type="ECO:0008006" key="4">
    <source>
        <dbReference type="Google" id="ProtNLM"/>
    </source>
</evidence>
<evidence type="ECO:0000313" key="3">
    <source>
        <dbReference type="Proteomes" id="UP000033109"/>
    </source>
</evidence>